<accession>A0A418SKA2</accession>
<keyword evidence="2" id="KW-1185">Reference proteome</keyword>
<dbReference type="RefSeq" id="WP_119837928.1">
    <property type="nucleotide sequence ID" value="NZ_CP060436.1"/>
</dbReference>
<name>A0A418SKA2_9RHOB</name>
<reference evidence="1 2" key="1">
    <citation type="submission" date="2020-08" db="EMBL/GenBank/DDBJ databases">
        <title>Genome sequence of Rhodobacteraceae bacterium Lw-13e.</title>
        <authorList>
            <person name="Poehlein A."/>
            <person name="Wolter L."/>
            <person name="Daniel R."/>
            <person name="Brinkhoff T."/>
        </authorList>
    </citation>
    <scope>NUCLEOTIDE SEQUENCE [LARGE SCALE GENOMIC DNA]</scope>
    <source>
        <strain evidence="1 2">Lw-13e</strain>
    </source>
</reference>
<dbReference type="EMBL" id="CP060436">
    <property type="protein sequence ID" value="QPM89166.1"/>
    <property type="molecule type" value="Genomic_DNA"/>
</dbReference>
<sequence>MGVISTITGALFGAGGNVIQETAEVFVPNAEASAQRASDGTASARAQFAAEFTGATGGFNGFVNALNRLPRPILALGVIFLMGAAMADPLWYTARMQALALTPDPLWQGFGLLMLFFFGGRMQVTAAQARVATAALSAQVPKVIESIAALRELRAESAGVADTGSAADLTLDATEAGDNPALAAWRQAQG</sequence>
<gene>
    <name evidence="1" type="ORF">PSAL_003770</name>
</gene>
<protein>
    <recommendedName>
        <fullName evidence="3">Holin of 3TMs, for gene-transfer release</fullName>
    </recommendedName>
</protein>
<organism evidence="1 2">
    <name type="scientific">Pseudooceanicola algae</name>
    <dbReference type="NCBI Taxonomy" id="1537215"/>
    <lineage>
        <taxon>Bacteria</taxon>
        <taxon>Pseudomonadati</taxon>
        <taxon>Pseudomonadota</taxon>
        <taxon>Alphaproteobacteria</taxon>
        <taxon>Rhodobacterales</taxon>
        <taxon>Paracoccaceae</taxon>
        <taxon>Pseudooceanicola</taxon>
    </lineage>
</organism>
<evidence type="ECO:0000313" key="2">
    <source>
        <dbReference type="Proteomes" id="UP000283786"/>
    </source>
</evidence>
<evidence type="ECO:0008006" key="3">
    <source>
        <dbReference type="Google" id="ProtNLM"/>
    </source>
</evidence>
<dbReference type="KEGG" id="palw:PSAL_003770"/>
<dbReference type="OrthoDB" id="7355053at2"/>
<dbReference type="Proteomes" id="UP000283786">
    <property type="component" value="Chromosome"/>
</dbReference>
<dbReference type="InterPro" id="IPR021497">
    <property type="entry name" value="GTA_holin_3TM"/>
</dbReference>
<dbReference type="Pfam" id="PF11351">
    <property type="entry name" value="GTA_holin_3TM"/>
    <property type="match status" value="1"/>
</dbReference>
<dbReference type="AlphaFoldDB" id="A0A418SKA2"/>
<evidence type="ECO:0000313" key="1">
    <source>
        <dbReference type="EMBL" id="QPM89166.1"/>
    </source>
</evidence>
<proteinExistence type="predicted"/>